<keyword evidence="3" id="KW-1185">Reference proteome</keyword>
<comment type="caution">
    <text evidence="2">The sequence shown here is derived from an EMBL/GenBank/DDBJ whole genome shotgun (WGS) entry which is preliminary data.</text>
</comment>
<dbReference type="AlphaFoldDB" id="A0A167VNM7"/>
<dbReference type="Proteomes" id="UP000076874">
    <property type="component" value="Unassembled WGS sequence"/>
</dbReference>
<evidence type="ECO:0000313" key="3">
    <source>
        <dbReference type="Proteomes" id="UP000076874"/>
    </source>
</evidence>
<sequence length="202" mass="22434">MIGGDQQRRSERIKVVQEAAAARRCRRRRSKNRSGRSRADTRLQTGRPLPTLHAGVRLIGLKRGTAWNPRCPTCASTEHGSRPSADADADDDANADQRPTHPIPPPSSSSPRRVEARLPRASGAEDEYRWRNITRMMLLSHLRRARGSWSAKDQTKAVRQRLVGGEDGPDCPRRTAGCWRSRSGGRQRTGGRTLCGTKIRAA</sequence>
<feature type="compositionally biased region" description="Basic residues" evidence="1">
    <location>
        <begin position="23"/>
        <end position="36"/>
    </location>
</feature>
<protein>
    <submittedName>
        <fullName evidence="2">Uncharacterized protein</fullName>
    </submittedName>
</protein>
<evidence type="ECO:0000313" key="2">
    <source>
        <dbReference type="EMBL" id="OAA62821.1"/>
    </source>
</evidence>
<name>A0A167VNM7_9HYPO</name>
<organism evidence="2 3">
    <name type="scientific">Niveomyces insectorum RCEF 264</name>
    <dbReference type="NCBI Taxonomy" id="1081102"/>
    <lineage>
        <taxon>Eukaryota</taxon>
        <taxon>Fungi</taxon>
        <taxon>Dikarya</taxon>
        <taxon>Ascomycota</taxon>
        <taxon>Pezizomycotina</taxon>
        <taxon>Sordariomycetes</taxon>
        <taxon>Hypocreomycetidae</taxon>
        <taxon>Hypocreales</taxon>
        <taxon>Cordycipitaceae</taxon>
        <taxon>Niveomyces</taxon>
    </lineage>
</organism>
<dbReference type="EMBL" id="AZHD01000006">
    <property type="protein sequence ID" value="OAA62821.1"/>
    <property type="molecule type" value="Genomic_DNA"/>
</dbReference>
<reference evidence="2 3" key="1">
    <citation type="journal article" date="2016" name="Genome Biol. Evol.">
        <title>Divergent and convergent evolution of fungal pathogenicity.</title>
        <authorList>
            <person name="Shang Y."/>
            <person name="Xiao G."/>
            <person name="Zheng P."/>
            <person name="Cen K."/>
            <person name="Zhan S."/>
            <person name="Wang C."/>
        </authorList>
    </citation>
    <scope>NUCLEOTIDE SEQUENCE [LARGE SCALE GENOMIC DNA]</scope>
    <source>
        <strain evidence="2 3">RCEF 264</strain>
    </source>
</reference>
<feature type="compositionally biased region" description="Basic and acidic residues" evidence="1">
    <location>
        <begin position="1"/>
        <end position="15"/>
    </location>
</feature>
<proteinExistence type="predicted"/>
<accession>A0A167VNM7</accession>
<feature type="region of interest" description="Disordered" evidence="1">
    <location>
        <begin position="67"/>
        <end position="123"/>
    </location>
</feature>
<feature type="region of interest" description="Disordered" evidence="1">
    <location>
        <begin position="1"/>
        <end position="51"/>
    </location>
</feature>
<evidence type="ECO:0000256" key="1">
    <source>
        <dbReference type="SAM" id="MobiDB-lite"/>
    </source>
</evidence>
<gene>
    <name evidence="2" type="ORF">SPI_04361</name>
</gene>